<reference evidence="4 5" key="1">
    <citation type="submission" date="2020-02" db="EMBL/GenBank/DDBJ databases">
        <title>Draft genome sequence of Limisphaera ngatamarikiensis NGM72.4T, a thermophilic Verrucomicrobia grouped in subdivision 3.</title>
        <authorList>
            <person name="Carere C.R."/>
            <person name="Steen J."/>
            <person name="Hugenholtz P."/>
            <person name="Stott M.B."/>
        </authorList>
    </citation>
    <scope>NUCLEOTIDE SEQUENCE [LARGE SCALE GENOMIC DNA]</scope>
    <source>
        <strain evidence="4 5">NGM72.4</strain>
    </source>
</reference>
<evidence type="ECO:0000313" key="4">
    <source>
        <dbReference type="EMBL" id="NGO37826.1"/>
    </source>
</evidence>
<dbReference type="GO" id="GO:0004016">
    <property type="term" value="F:adenylate cyclase activity"/>
    <property type="evidence" value="ECO:0007669"/>
    <property type="project" value="UniProtKB-ARBA"/>
</dbReference>
<comment type="caution">
    <text evidence="4">The sequence shown here is derived from an EMBL/GenBank/DDBJ whole genome shotgun (WGS) entry which is preliminary data.</text>
</comment>
<dbReference type="CDD" id="cd07302">
    <property type="entry name" value="CHD"/>
    <property type="match status" value="1"/>
</dbReference>
<dbReference type="Proteomes" id="UP000477311">
    <property type="component" value="Unassembled WGS sequence"/>
</dbReference>
<evidence type="ECO:0000259" key="3">
    <source>
        <dbReference type="PROSITE" id="PS50125"/>
    </source>
</evidence>
<dbReference type="SMART" id="SM00044">
    <property type="entry name" value="CYCc"/>
    <property type="match status" value="1"/>
</dbReference>
<dbReference type="AlphaFoldDB" id="A0A6M1RE11"/>
<evidence type="ECO:0000256" key="2">
    <source>
        <dbReference type="SAM" id="Phobius"/>
    </source>
</evidence>
<keyword evidence="5" id="KW-1185">Reference proteome</keyword>
<dbReference type="PROSITE" id="PS50125">
    <property type="entry name" value="GUANYLATE_CYCLASE_2"/>
    <property type="match status" value="1"/>
</dbReference>
<dbReference type="SUPFAM" id="SSF55073">
    <property type="entry name" value="Nucleotide cyclase"/>
    <property type="match status" value="1"/>
</dbReference>
<dbReference type="GO" id="GO:0009190">
    <property type="term" value="P:cyclic nucleotide biosynthetic process"/>
    <property type="evidence" value="ECO:0007669"/>
    <property type="project" value="InterPro"/>
</dbReference>
<feature type="transmembrane region" description="Helical" evidence="2">
    <location>
        <begin position="432"/>
        <end position="450"/>
    </location>
</feature>
<dbReference type="InterPro" id="IPR001054">
    <property type="entry name" value="A/G_cyclase"/>
</dbReference>
<feature type="region of interest" description="Disordered" evidence="1">
    <location>
        <begin position="781"/>
        <end position="800"/>
    </location>
</feature>
<dbReference type="Gene3D" id="3.30.70.1230">
    <property type="entry name" value="Nucleotide cyclase"/>
    <property type="match status" value="1"/>
</dbReference>
<dbReference type="PANTHER" id="PTHR43081">
    <property type="entry name" value="ADENYLATE CYCLASE, TERMINAL-DIFFERENTIATION SPECIFIC-RELATED"/>
    <property type="match status" value="1"/>
</dbReference>
<gene>
    <name evidence="4" type="ORF">G4L39_00190</name>
</gene>
<sequence length="800" mass="88313">MKVPRKYWLPATLTALTVAVAALPMVFSWGPVERVEAITYDWRVRWAAGRGPVASTNLGFVDINDESIRLLKTGALDPRIRYGLYWPRHVYGRVLRELHAQGARAVAFDILFAEAREDHAPVRLPAGEVGADSDFWAGLPPALRPSTFQEGGRTWALVDSDVFFAWQLHRTGIGILAADRGVLPYPLLATNAVAVADISAHKDLDGVLRRVRAFTVYRVWHPLFLKAADEFGVDLQRARVEARRIVLTMPDGTELPPIELDAEGCFALRDLVGDTLPPGWPERARPFEERRIWHMGIVLAAQALGLDLDHAEVDLDRGRIVLRGPGVERVIPVDREGFFHVDWTIQPNHPALVARNFVELLAQDLERESGRPVEDSSVWKGRLVVVGSTATGNDLTDLGATPLARETFLLSKHWNVANSILTGRFVRRSGPWLDLACLTFLAGAAALLTLGLRPPWVFAGLGGVGVAYAATALWAYDQHRLWLPMVVPLVGGLGLTHAVLMAWQVLFEQREKRRIRAVFSRIVSPNVVQELLQAPSLSLGGQRREVTIFFADIRGFTELTDRVHEEAERLVQRHGWSGARAEACHDEYARATLSTVNEYLACVAEVIKRHDGTLDKYIGDCVMAFWGAPTSRPDHAAACVRAAIEAQRAVRALNERRLALNRLREKENEQRLAEGLPPLPLQPVLYLGTGIHTGHVTVGLMGSDRHLLNYTVFGRDVNLASRLENVSGRSRILITQATHAHLVRFAPELARRCRALEPVLLRGFREPVAIFEVLWDDGQGGPGPDSAVAGGTETAGSAGG</sequence>
<dbReference type="GO" id="GO:0035556">
    <property type="term" value="P:intracellular signal transduction"/>
    <property type="evidence" value="ECO:0007669"/>
    <property type="project" value="InterPro"/>
</dbReference>
<protein>
    <submittedName>
        <fullName evidence="4">Adenylate/guanylate cyclase domain-containing protein</fullName>
    </submittedName>
</protein>
<dbReference type="Pfam" id="PF05226">
    <property type="entry name" value="CHASE2"/>
    <property type="match status" value="1"/>
</dbReference>
<accession>A0A6M1RE11</accession>
<dbReference type="InterPro" id="IPR029787">
    <property type="entry name" value="Nucleotide_cyclase"/>
</dbReference>
<evidence type="ECO:0000313" key="5">
    <source>
        <dbReference type="Proteomes" id="UP000477311"/>
    </source>
</evidence>
<evidence type="ECO:0000256" key="1">
    <source>
        <dbReference type="SAM" id="MobiDB-lite"/>
    </source>
</evidence>
<dbReference type="EMBL" id="JAAKYA010000004">
    <property type="protein sequence ID" value="NGO37826.1"/>
    <property type="molecule type" value="Genomic_DNA"/>
</dbReference>
<dbReference type="InterPro" id="IPR050697">
    <property type="entry name" value="Adenylyl/Guanylyl_Cyclase_3/4"/>
</dbReference>
<keyword evidence="2" id="KW-0812">Transmembrane</keyword>
<feature type="transmembrane region" description="Helical" evidence="2">
    <location>
        <begin position="457"/>
        <end position="476"/>
    </location>
</feature>
<dbReference type="PANTHER" id="PTHR43081:SF1">
    <property type="entry name" value="ADENYLATE CYCLASE, TERMINAL-DIFFERENTIATION SPECIFIC"/>
    <property type="match status" value="1"/>
</dbReference>
<organism evidence="4 5">
    <name type="scientific">Limisphaera ngatamarikiensis</name>
    <dbReference type="NCBI Taxonomy" id="1324935"/>
    <lineage>
        <taxon>Bacteria</taxon>
        <taxon>Pseudomonadati</taxon>
        <taxon>Verrucomicrobiota</taxon>
        <taxon>Verrucomicrobiia</taxon>
        <taxon>Limisphaerales</taxon>
        <taxon>Limisphaeraceae</taxon>
        <taxon>Limisphaera</taxon>
    </lineage>
</organism>
<keyword evidence="2" id="KW-1133">Transmembrane helix</keyword>
<dbReference type="SMART" id="SM01080">
    <property type="entry name" value="CHASE2"/>
    <property type="match status" value="1"/>
</dbReference>
<keyword evidence="2" id="KW-0472">Membrane</keyword>
<name>A0A6M1RE11_9BACT</name>
<proteinExistence type="predicted"/>
<dbReference type="RefSeq" id="WP_165105012.1">
    <property type="nucleotide sequence ID" value="NZ_JAAKYA010000004.1"/>
</dbReference>
<feature type="compositionally biased region" description="Low complexity" evidence="1">
    <location>
        <begin position="786"/>
        <end position="800"/>
    </location>
</feature>
<dbReference type="Pfam" id="PF00211">
    <property type="entry name" value="Guanylate_cyc"/>
    <property type="match status" value="1"/>
</dbReference>
<feature type="transmembrane region" description="Helical" evidence="2">
    <location>
        <begin position="482"/>
        <end position="506"/>
    </location>
</feature>
<dbReference type="InterPro" id="IPR007890">
    <property type="entry name" value="CHASE2"/>
</dbReference>
<feature type="domain" description="Guanylate cyclase" evidence="3">
    <location>
        <begin position="547"/>
        <end position="724"/>
    </location>
</feature>